<dbReference type="PANTHER" id="PTHR42028:SF1">
    <property type="entry name" value="YALI0E30657P"/>
    <property type="match status" value="1"/>
</dbReference>
<dbReference type="Proteomes" id="UP001055219">
    <property type="component" value="Unassembled WGS sequence"/>
</dbReference>
<accession>A0A9P9XX89</accession>
<reference evidence="4" key="2">
    <citation type="submission" date="2022-07" db="EMBL/GenBank/DDBJ databases">
        <authorList>
            <person name="Goncalves M.F.M."/>
            <person name="Hilario S."/>
            <person name="Van De Peer Y."/>
            <person name="Esteves A.C."/>
            <person name="Alves A."/>
        </authorList>
    </citation>
    <scope>NUCLEOTIDE SEQUENCE</scope>
    <source>
        <strain evidence="4">MUM 19.33</strain>
    </source>
</reference>
<keyword evidence="5" id="KW-1185">Reference proteome</keyword>
<evidence type="ECO:0000313" key="4">
    <source>
        <dbReference type="EMBL" id="KAI6779532.1"/>
    </source>
</evidence>
<protein>
    <recommendedName>
        <fullName evidence="3">DUF7137 domain-containing protein</fullName>
    </recommendedName>
</protein>
<dbReference type="AlphaFoldDB" id="A0A9P9XX89"/>
<feature type="compositionally biased region" description="Polar residues" evidence="1">
    <location>
        <begin position="45"/>
        <end position="57"/>
    </location>
</feature>
<evidence type="ECO:0000259" key="3">
    <source>
        <dbReference type="Pfam" id="PF23585"/>
    </source>
</evidence>
<dbReference type="EMBL" id="JAGIXG020000045">
    <property type="protein sequence ID" value="KAI6779532.1"/>
    <property type="molecule type" value="Genomic_DNA"/>
</dbReference>
<dbReference type="GeneID" id="75829308"/>
<feature type="signal peptide" evidence="2">
    <location>
        <begin position="1"/>
        <end position="23"/>
    </location>
</feature>
<feature type="compositionally biased region" description="Acidic residues" evidence="1">
    <location>
        <begin position="64"/>
        <end position="73"/>
    </location>
</feature>
<evidence type="ECO:0000256" key="2">
    <source>
        <dbReference type="SAM" id="SignalP"/>
    </source>
</evidence>
<proteinExistence type="predicted"/>
<sequence length="284" mass="29986">MRVTPTVLQVAACLSSLAPLASAWPGWLPDRDSLVARQNDDEDSTSAAETGARSTATEAAETGSDNDDSEPTETDGGGDLNTAKPTSKGGKDAKETGTPTSESTTKSIPADAAVGGVNMMTPDTTAVATILYKIGDYVTLGWNYTGIQEEPTAVDVLLSCSAARETWTLTSNMTWESDVAYIWDTNDQADDVENPLGTNMYTLIVKDVDAEITEFPSAGKLGADASFKFGMYHKQAYVPWDEWECNGCDKKAAASGMGQSLKLALTMCTLTAVTLTGFASGWGL</sequence>
<organism evidence="4 5">
    <name type="scientific">Emericellopsis cladophorae</name>
    <dbReference type="NCBI Taxonomy" id="2686198"/>
    <lineage>
        <taxon>Eukaryota</taxon>
        <taxon>Fungi</taxon>
        <taxon>Dikarya</taxon>
        <taxon>Ascomycota</taxon>
        <taxon>Pezizomycotina</taxon>
        <taxon>Sordariomycetes</taxon>
        <taxon>Hypocreomycetidae</taxon>
        <taxon>Hypocreales</taxon>
        <taxon>Bionectriaceae</taxon>
        <taxon>Emericellopsis</taxon>
    </lineage>
</organism>
<dbReference type="InterPro" id="IPR055561">
    <property type="entry name" value="DUF7137"/>
</dbReference>
<feature type="chain" id="PRO_5040470086" description="DUF7137 domain-containing protein" evidence="2">
    <location>
        <begin position="24"/>
        <end position="284"/>
    </location>
</feature>
<feature type="region of interest" description="Disordered" evidence="1">
    <location>
        <begin position="34"/>
        <end position="109"/>
    </location>
</feature>
<evidence type="ECO:0000313" key="5">
    <source>
        <dbReference type="Proteomes" id="UP001055219"/>
    </source>
</evidence>
<feature type="compositionally biased region" description="Polar residues" evidence="1">
    <location>
        <begin position="97"/>
        <end position="107"/>
    </location>
</feature>
<dbReference type="Pfam" id="PF23585">
    <property type="entry name" value="DUF7137"/>
    <property type="match status" value="1"/>
</dbReference>
<feature type="domain" description="DUF7137" evidence="3">
    <location>
        <begin position="112"/>
        <end position="246"/>
    </location>
</feature>
<dbReference type="OrthoDB" id="2435509at2759"/>
<dbReference type="PANTHER" id="PTHR42028">
    <property type="entry name" value="CHROMOSOME 1, WHOLE GENOME SHOTGUN SEQUENCE"/>
    <property type="match status" value="1"/>
</dbReference>
<gene>
    <name evidence="4" type="ORF">J7T54_002800</name>
</gene>
<dbReference type="RefSeq" id="XP_051360388.1">
    <property type="nucleotide sequence ID" value="XM_051508510.1"/>
</dbReference>
<reference evidence="4" key="1">
    <citation type="journal article" date="2021" name="J Fungi (Basel)">
        <title>Genomic and Metabolomic Analyses of the Marine Fungus Emericellopsis cladophorae: Insights into Saltwater Adaptability Mechanisms and Its Biosynthetic Potential.</title>
        <authorList>
            <person name="Goncalves M.F.M."/>
            <person name="Hilario S."/>
            <person name="Van de Peer Y."/>
            <person name="Esteves A.C."/>
            <person name="Alves A."/>
        </authorList>
    </citation>
    <scope>NUCLEOTIDE SEQUENCE</scope>
    <source>
        <strain evidence="4">MUM 19.33</strain>
    </source>
</reference>
<evidence type="ECO:0000256" key="1">
    <source>
        <dbReference type="SAM" id="MobiDB-lite"/>
    </source>
</evidence>
<keyword evidence="2" id="KW-0732">Signal</keyword>
<name>A0A9P9XX89_9HYPO</name>
<comment type="caution">
    <text evidence="4">The sequence shown here is derived from an EMBL/GenBank/DDBJ whole genome shotgun (WGS) entry which is preliminary data.</text>
</comment>